<evidence type="ECO:0000313" key="1">
    <source>
        <dbReference type="EMBL" id="TYZ30242.1"/>
    </source>
</evidence>
<evidence type="ECO:0000313" key="2">
    <source>
        <dbReference type="Proteomes" id="UP000322783"/>
    </source>
</evidence>
<dbReference type="Proteomes" id="UP000322783">
    <property type="component" value="Unassembled WGS sequence"/>
</dbReference>
<reference evidence="1 2" key="1">
    <citation type="submission" date="2019-08" db="EMBL/GenBank/DDBJ databases">
        <title>Selenomonas sp. mPRGC5 and Selenomonas sp. mPRGC8 isolated from ruminal fluid of dairy goat (Capra hircus).</title>
        <authorList>
            <person name="Poothong S."/>
            <person name="Nuengjamnong C."/>
            <person name="Tanasupawat S."/>
        </authorList>
    </citation>
    <scope>NUCLEOTIDE SEQUENCE [LARGE SCALE GENOMIC DNA]</scope>
    <source>
        <strain evidence="2">mPRGC8</strain>
    </source>
</reference>
<keyword evidence="2" id="KW-1185">Reference proteome</keyword>
<protein>
    <submittedName>
        <fullName evidence="1">Uncharacterized protein</fullName>
    </submittedName>
</protein>
<accession>A0A5D6WSB9</accession>
<dbReference type="AlphaFoldDB" id="A0A5D6WSB9"/>
<organism evidence="1 2">
    <name type="scientific">Selenomonas caprae</name>
    <dbReference type="NCBI Taxonomy" id="2606905"/>
    <lineage>
        <taxon>Bacteria</taxon>
        <taxon>Bacillati</taxon>
        <taxon>Bacillota</taxon>
        <taxon>Negativicutes</taxon>
        <taxon>Selenomonadales</taxon>
        <taxon>Selenomonadaceae</taxon>
        <taxon>Selenomonas</taxon>
    </lineage>
</organism>
<sequence>MYRYIWVNDERDESIKQNCIGLCGEFINDLNDGRRELHYMPGKVIMIKHDAGGDSCTSMDADDLVLLYRDIEESNHIKKKYAEKD</sequence>
<dbReference type="EMBL" id="VTOZ01000004">
    <property type="protein sequence ID" value="TYZ30242.1"/>
    <property type="molecule type" value="Genomic_DNA"/>
</dbReference>
<dbReference type="RefSeq" id="WP_149188443.1">
    <property type="nucleotide sequence ID" value="NZ_VTOZ01000004.1"/>
</dbReference>
<proteinExistence type="predicted"/>
<name>A0A5D6WSB9_9FIRM</name>
<comment type="caution">
    <text evidence="1">The sequence shown here is derived from an EMBL/GenBank/DDBJ whole genome shotgun (WGS) entry which is preliminary data.</text>
</comment>
<gene>
    <name evidence="1" type="ORF">FZ041_02890</name>
</gene>